<sequence>MPDELLLRGCYRTTGIHDTKLDIEGRSCHLYDVDGRRSERKKWLNYFQDVDTIIFVVSLTGYCQALPENVNANQMLESLALFESIIKLEGFGTVPIILMLNKFDLLEHRMRNNPIVDYYPEYSGDSNPLHACRFIATKFSQLDHRPHGSLRMMVTSVVEDDDFKSTIDELWPDLFRQGLAIIPEAPK</sequence>
<evidence type="ECO:0000256" key="5">
    <source>
        <dbReference type="PIRSR" id="PIRSR601019-1"/>
    </source>
</evidence>
<dbReference type="GO" id="GO:0003924">
    <property type="term" value="F:GTPase activity"/>
    <property type="evidence" value="ECO:0007669"/>
    <property type="project" value="InterPro"/>
</dbReference>
<dbReference type="FunFam" id="3.40.50.300:FF:000692">
    <property type="entry name" value="Guanine nucleotide-binding protein subunit alpha"/>
    <property type="match status" value="1"/>
</dbReference>
<dbReference type="Proteomes" id="UP000593566">
    <property type="component" value="Unassembled WGS sequence"/>
</dbReference>
<dbReference type="AlphaFoldDB" id="A0A8H6C6W4"/>
<dbReference type="GO" id="GO:0005737">
    <property type="term" value="C:cytoplasm"/>
    <property type="evidence" value="ECO:0007669"/>
    <property type="project" value="TreeGrafter"/>
</dbReference>
<dbReference type="InterPro" id="IPR027417">
    <property type="entry name" value="P-loop_NTPase"/>
</dbReference>
<dbReference type="SUPFAM" id="SSF52540">
    <property type="entry name" value="P-loop containing nucleoside triphosphate hydrolases"/>
    <property type="match status" value="1"/>
</dbReference>
<feature type="binding site" evidence="5">
    <location>
        <begin position="101"/>
        <end position="104"/>
    </location>
    <ligand>
        <name>GTP</name>
        <dbReference type="ChEBI" id="CHEBI:37565"/>
    </ligand>
</feature>
<reference evidence="7 8" key="1">
    <citation type="journal article" date="2020" name="Genomics">
        <title>Complete, high-quality genomes from long-read metagenomic sequencing of two wolf lichen thalli reveals enigmatic genome architecture.</title>
        <authorList>
            <person name="McKenzie S.K."/>
            <person name="Walston R.F."/>
            <person name="Allen J.L."/>
        </authorList>
    </citation>
    <scope>NUCLEOTIDE SEQUENCE [LARGE SCALE GENOMIC DNA]</scope>
    <source>
        <strain evidence="7">WasteWater1</strain>
    </source>
</reference>
<protein>
    <recommendedName>
        <fullName evidence="9">G protein alpha subunit</fullName>
    </recommendedName>
</protein>
<dbReference type="GO" id="GO:0001664">
    <property type="term" value="F:G protein-coupled receptor binding"/>
    <property type="evidence" value="ECO:0007669"/>
    <property type="project" value="TreeGrafter"/>
</dbReference>
<name>A0A8H6C6W4_9LECA</name>
<dbReference type="Pfam" id="PF00503">
    <property type="entry name" value="G-alpha"/>
    <property type="match status" value="1"/>
</dbReference>
<dbReference type="PROSITE" id="PS51882">
    <property type="entry name" value="G_ALPHA"/>
    <property type="match status" value="1"/>
</dbReference>
<dbReference type="InterPro" id="IPR001019">
    <property type="entry name" value="Gprotein_alpha_su"/>
</dbReference>
<keyword evidence="3 5" id="KW-0342">GTP-binding</keyword>
<evidence type="ECO:0000256" key="2">
    <source>
        <dbReference type="ARBA" id="ARBA00022741"/>
    </source>
</evidence>
<dbReference type="PRINTS" id="PR00318">
    <property type="entry name" value="GPROTEINA"/>
</dbReference>
<dbReference type="GO" id="GO:0005834">
    <property type="term" value="C:heterotrimeric G-protein complex"/>
    <property type="evidence" value="ECO:0007669"/>
    <property type="project" value="TreeGrafter"/>
</dbReference>
<dbReference type="GO" id="GO:0046872">
    <property type="term" value="F:metal ion binding"/>
    <property type="evidence" value="ECO:0007669"/>
    <property type="project" value="UniProtKB-KW"/>
</dbReference>
<dbReference type="SMART" id="SM00275">
    <property type="entry name" value="G_alpha"/>
    <property type="match status" value="1"/>
</dbReference>
<dbReference type="GO" id="GO:0005525">
    <property type="term" value="F:GTP binding"/>
    <property type="evidence" value="ECO:0007669"/>
    <property type="project" value="UniProtKB-KW"/>
</dbReference>
<dbReference type="GO" id="GO:0007188">
    <property type="term" value="P:adenylate cyclase-modulating G protein-coupled receptor signaling pathway"/>
    <property type="evidence" value="ECO:0007669"/>
    <property type="project" value="TreeGrafter"/>
</dbReference>
<keyword evidence="2 5" id="KW-0547">Nucleotide-binding</keyword>
<dbReference type="PANTHER" id="PTHR10218">
    <property type="entry name" value="GTP-BINDING PROTEIN ALPHA SUBUNIT"/>
    <property type="match status" value="1"/>
</dbReference>
<dbReference type="GeneID" id="59334932"/>
<evidence type="ECO:0008006" key="9">
    <source>
        <dbReference type="Google" id="ProtNLM"/>
    </source>
</evidence>
<keyword evidence="1 6" id="KW-0479">Metal-binding</keyword>
<proteinExistence type="predicted"/>
<organism evidence="7 8">
    <name type="scientific">Letharia lupina</name>
    <dbReference type="NCBI Taxonomy" id="560253"/>
    <lineage>
        <taxon>Eukaryota</taxon>
        <taxon>Fungi</taxon>
        <taxon>Dikarya</taxon>
        <taxon>Ascomycota</taxon>
        <taxon>Pezizomycotina</taxon>
        <taxon>Lecanoromycetes</taxon>
        <taxon>OSLEUM clade</taxon>
        <taxon>Lecanoromycetidae</taxon>
        <taxon>Lecanorales</taxon>
        <taxon>Lecanorineae</taxon>
        <taxon>Parmeliaceae</taxon>
        <taxon>Letharia</taxon>
    </lineage>
</organism>
<evidence type="ECO:0000256" key="3">
    <source>
        <dbReference type="ARBA" id="ARBA00023134"/>
    </source>
</evidence>
<evidence type="ECO:0000256" key="1">
    <source>
        <dbReference type="ARBA" id="ARBA00022723"/>
    </source>
</evidence>
<feature type="binding site" evidence="6">
    <location>
        <position position="13"/>
    </location>
    <ligand>
        <name>Mg(2+)</name>
        <dbReference type="ChEBI" id="CHEBI:18420"/>
    </ligand>
</feature>
<accession>A0A8H6C6W4</accession>
<evidence type="ECO:0000313" key="8">
    <source>
        <dbReference type="Proteomes" id="UP000593566"/>
    </source>
</evidence>
<keyword evidence="4" id="KW-0807">Transducer</keyword>
<dbReference type="PANTHER" id="PTHR10218:SF302">
    <property type="entry name" value="GUANINE NUCLEOTIDE-BINDING PROTEIN ALPHA-5 SUBUNIT"/>
    <property type="match status" value="1"/>
</dbReference>
<comment type="caution">
    <text evidence="7">The sequence shown here is derived from an EMBL/GenBank/DDBJ whole genome shotgun (WGS) entry which is preliminary data.</text>
</comment>
<evidence type="ECO:0000256" key="4">
    <source>
        <dbReference type="ARBA" id="ARBA00023224"/>
    </source>
</evidence>
<evidence type="ECO:0000256" key="6">
    <source>
        <dbReference type="PIRSR" id="PIRSR601019-2"/>
    </source>
</evidence>
<dbReference type="EMBL" id="JACCJB010000025">
    <property type="protein sequence ID" value="KAF6217704.1"/>
    <property type="molecule type" value="Genomic_DNA"/>
</dbReference>
<keyword evidence="6" id="KW-0460">Magnesium</keyword>
<dbReference type="GO" id="GO:0031683">
    <property type="term" value="F:G-protein beta/gamma-subunit complex binding"/>
    <property type="evidence" value="ECO:0007669"/>
    <property type="project" value="InterPro"/>
</dbReference>
<dbReference type="RefSeq" id="XP_037147139.1">
    <property type="nucleotide sequence ID" value="XM_037297429.1"/>
</dbReference>
<evidence type="ECO:0000313" key="7">
    <source>
        <dbReference type="EMBL" id="KAF6217704.1"/>
    </source>
</evidence>
<gene>
    <name evidence="7" type="ORF">HO133_006531</name>
</gene>
<keyword evidence="8" id="KW-1185">Reference proteome</keyword>
<dbReference type="Gene3D" id="3.40.50.300">
    <property type="entry name" value="P-loop containing nucleotide triphosphate hydrolases"/>
    <property type="match status" value="1"/>
</dbReference>